<gene>
    <name evidence="1" type="ORF">DPEC_G00073300</name>
</gene>
<protein>
    <submittedName>
        <fullName evidence="1">Uncharacterized protein</fullName>
    </submittedName>
</protein>
<name>A0ACC2H2J4_DALPE</name>
<evidence type="ECO:0000313" key="1">
    <source>
        <dbReference type="EMBL" id="KAJ8010274.1"/>
    </source>
</evidence>
<organism evidence="1 2">
    <name type="scientific">Dallia pectoralis</name>
    <name type="common">Alaska blackfish</name>
    <dbReference type="NCBI Taxonomy" id="75939"/>
    <lineage>
        <taxon>Eukaryota</taxon>
        <taxon>Metazoa</taxon>
        <taxon>Chordata</taxon>
        <taxon>Craniata</taxon>
        <taxon>Vertebrata</taxon>
        <taxon>Euteleostomi</taxon>
        <taxon>Actinopterygii</taxon>
        <taxon>Neopterygii</taxon>
        <taxon>Teleostei</taxon>
        <taxon>Protacanthopterygii</taxon>
        <taxon>Esociformes</taxon>
        <taxon>Umbridae</taxon>
        <taxon>Dallia</taxon>
    </lineage>
</organism>
<dbReference type="Proteomes" id="UP001157502">
    <property type="component" value="Chromosome 6"/>
</dbReference>
<proteinExistence type="predicted"/>
<keyword evidence="2" id="KW-1185">Reference proteome</keyword>
<dbReference type="EMBL" id="CM055733">
    <property type="protein sequence ID" value="KAJ8010274.1"/>
    <property type="molecule type" value="Genomic_DNA"/>
</dbReference>
<reference evidence="1" key="1">
    <citation type="submission" date="2021-05" db="EMBL/GenBank/DDBJ databases">
        <authorList>
            <person name="Pan Q."/>
            <person name="Jouanno E."/>
            <person name="Zahm M."/>
            <person name="Klopp C."/>
            <person name="Cabau C."/>
            <person name="Louis A."/>
            <person name="Berthelot C."/>
            <person name="Parey E."/>
            <person name="Roest Crollius H."/>
            <person name="Montfort J."/>
            <person name="Robinson-Rechavi M."/>
            <person name="Bouchez O."/>
            <person name="Lampietro C."/>
            <person name="Lopez Roques C."/>
            <person name="Donnadieu C."/>
            <person name="Postlethwait J."/>
            <person name="Bobe J."/>
            <person name="Dillon D."/>
            <person name="Chandos A."/>
            <person name="von Hippel F."/>
            <person name="Guiguen Y."/>
        </authorList>
    </citation>
    <scope>NUCLEOTIDE SEQUENCE</scope>
    <source>
        <strain evidence="1">YG-Jan2019</strain>
    </source>
</reference>
<accession>A0ACC2H2J4</accession>
<sequence>MATPKTIGWDAETTVRQAKVAQPYPGGSPAGHLFVPDQACTAVLEWCHSSNLACHPGAHRTLVFIRQRLWWPPMLKNVPEFLAACAVRQGQDAAKSTLWHFTTSPVPHSRAVVDHFSKAPVCKGNPHATPRLPQPAHWSLTF</sequence>
<evidence type="ECO:0000313" key="2">
    <source>
        <dbReference type="Proteomes" id="UP001157502"/>
    </source>
</evidence>
<comment type="caution">
    <text evidence="1">The sequence shown here is derived from an EMBL/GenBank/DDBJ whole genome shotgun (WGS) entry which is preliminary data.</text>
</comment>